<evidence type="ECO:0000313" key="10">
    <source>
        <dbReference type="Proteomes" id="UP000886476"/>
    </source>
</evidence>
<dbReference type="SUPFAM" id="SSF55729">
    <property type="entry name" value="Acyl-CoA N-acyltransferases (Nat)"/>
    <property type="match status" value="1"/>
</dbReference>
<dbReference type="InterPro" id="IPR018311">
    <property type="entry name" value="Autoind_synth_CS"/>
</dbReference>
<comment type="caution">
    <text evidence="9">The sequence shown here is derived from an EMBL/GenBank/DDBJ whole genome shotgun (WGS) entry which is preliminary data.</text>
</comment>
<dbReference type="Pfam" id="PF00765">
    <property type="entry name" value="Autoind_synth"/>
    <property type="match status" value="1"/>
</dbReference>
<dbReference type="InterPro" id="IPR001690">
    <property type="entry name" value="Autoind_synthase"/>
</dbReference>
<dbReference type="InterPro" id="IPR016181">
    <property type="entry name" value="Acyl_CoA_acyltransferase"/>
</dbReference>
<gene>
    <name evidence="9" type="ORF">HL667_15205</name>
</gene>
<evidence type="ECO:0000313" key="9">
    <source>
        <dbReference type="EMBL" id="NPU66351.1"/>
    </source>
</evidence>
<evidence type="ECO:0000256" key="4">
    <source>
        <dbReference type="ARBA" id="ARBA00022691"/>
    </source>
</evidence>
<proteinExistence type="inferred from homology"/>
<sequence>MRTLSIRWDNIHRHGEAWISHHRLRYRMFVERQGWSVPHYRCMEYDEFDTPAATYILVVDEHDQALGTARLIPTTRPYMVKSLWPDLVEGALPHSDEVWEASRFGCDRALSAGGRRRVIGQLIQACQEFGLANGISSYLGVMPSWIFKNVIAAHGCPVRPIGVTLPLQGHDIGAAYIGVSSAVLELVRQHTGIPKVLDESPSSVKPIPSALSPRLAEDAPSEPVDGLPRSSQPEGLVEAE</sequence>
<dbReference type="RefSeq" id="WP_172111433.1">
    <property type="nucleotide sequence ID" value="NZ_JABFDN010000004.1"/>
</dbReference>
<evidence type="ECO:0000256" key="5">
    <source>
        <dbReference type="ARBA" id="ARBA00022929"/>
    </source>
</evidence>
<evidence type="ECO:0000256" key="7">
    <source>
        <dbReference type="PROSITE-ProRule" id="PRU00533"/>
    </source>
</evidence>
<dbReference type="PANTHER" id="PTHR39322">
    <property type="entry name" value="ACYL-HOMOSERINE-LACTONE SYNTHASE"/>
    <property type="match status" value="1"/>
</dbReference>
<evidence type="ECO:0000256" key="3">
    <source>
        <dbReference type="ARBA" id="ARBA00022679"/>
    </source>
</evidence>
<dbReference type="EC" id="2.3.1.184" evidence="1"/>
<protein>
    <recommendedName>
        <fullName evidence="1">acyl-homoserine-lactone synthase</fullName>
        <ecNumber evidence="1">2.3.1.184</ecNumber>
    </recommendedName>
</protein>
<keyword evidence="2 7" id="KW-0673">Quorum sensing</keyword>
<comment type="similarity">
    <text evidence="7">Belongs to the autoinducer synthase family.</text>
</comment>
<evidence type="ECO:0000256" key="1">
    <source>
        <dbReference type="ARBA" id="ARBA00012340"/>
    </source>
</evidence>
<comment type="catalytic activity">
    <reaction evidence="6">
        <text>a fatty acyl-[ACP] + S-adenosyl-L-methionine = an N-acyl-L-homoserine lactone + S-methyl-5'-thioadenosine + holo-[ACP] + H(+)</text>
        <dbReference type="Rhea" id="RHEA:10096"/>
        <dbReference type="Rhea" id="RHEA-COMP:9685"/>
        <dbReference type="Rhea" id="RHEA-COMP:14125"/>
        <dbReference type="ChEBI" id="CHEBI:15378"/>
        <dbReference type="ChEBI" id="CHEBI:17509"/>
        <dbReference type="ChEBI" id="CHEBI:55474"/>
        <dbReference type="ChEBI" id="CHEBI:59789"/>
        <dbReference type="ChEBI" id="CHEBI:64479"/>
        <dbReference type="ChEBI" id="CHEBI:138651"/>
        <dbReference type="EC" id="2.3.1.184"/>
    </reaction>
</comment>
<dbReference type="PANTHER" id="PTHR39322:SF1">
    <property type="entry name" value="ISOVALERYL-HOMOSERINE LACTONE SYNTHASE"/>
    <property type="match status" value="1"/>
</dbReference>
<dbReference type="Gene3D" id="3.40.630.30">
    <property type="match status" value="1"/>
</dbReference>
<dbReference type="EMBL" id="JABFDN010000004">
    <property type="protein sequence ID" value="NPU66351.1"/>
    <property type="molecule type" value="Genomic_DNA"/>
</dbReference>
<dbReference type="PROSITE" id="PS51187">
    <property type="entry name" value="AUTOINDUCER_SYNTH_2"/>
    <property type="match status" value="1"/>
</dbReference>
<feature type="region of interest" description="Disordered" evidence="8">
    <location>
        <begin position="197"/>
        <end position="240"/>
    </location>
</feature>
<reference evidence="9" key="1">
    <citation type="submission" date="2020-05" db="EMBL/GenBank/DDBJ databases">
        <title>Nod-independent and nitrogen-fixing Bradyrhizobium aeschynomene sp. nov. isolated from nodules of Aeschynomene indica.</title>
        <authorList>
            <person name="Zhang Z."/>
        </authorList>
    </citation>
    <scope>NUCLEOTIDE SEQUENCE</scope>
    <source>
        <strain evidence="9">83012</strain>
    </source>
</reference>
<keyword evidence="5 7" id="KW-0071">Autoinducer synthesis</keyword>
<keyword evidence="10" id="KW-1185">Reference proteome</keyword>
<evidence type="ECO:0000256" key="6">
    <source>
        <dbReference type="ARBA" id="ARBA00048576"/>
    </source>
</evidence>
<name>A0ABX2CDQ4_9BRAD</name>
<dbReference type="Proteomes" id="UP000886476">
    <property type="component" value="Unassembled WGS sequence"/>
</dbReference>
<accession>A0ABX2CDQ4</accession>
<keyword evidence="3" id="KW-0808">Transferase</keyword>
<organism evidence="9 10">
    <name type="scientific">Bradyrhizobium aeschynomenes</name>
    <dbReference type="NCBI Taxonomy" id="2734909"/>
    <lineage>
        <taxon>Bacteria</taxon>
        <taxon>Pseudomonadati</taxon>
        <taxon>Pseudomonadota</taxon>
        <taxon>Alphaproteobacteria</taxon>
        <taxon>Hyphomicrobiales</taxon>
        <taxon>Nitrobacteraceae</taxon>
        <taxon>Bradyrhizobium</taxon>
    </lineage>
</organism>
<dbReference type="PROSITE" id="PS00949">
    <property type="entry name" value="AUTOINDUCER_SYNTH_1"/>
    <property type="match status" value="1"/>
</dbReference>
<dbReference type="PRINTS" id="PR01549">
    <property type="entry name" value="AUTOINDCRSYN"/>
</dbReference>
<evidence type="ECO:0000256" key="8">
    <source>
        <dbReference type="SAM" id="MobiDB-lite"/>
    </source>
</evidence>
<evidence type="ECO:0000256" key="2">
    <source>
        <dbReference type="ARBA" id="ARBA00022654"/>
    </source>
</evidence>
<keyword evidence="4" id="KW-0949">S-adenosyl-L-methionine</keyword>